<feature type="region of interest" description="Disordered" evidence="1">
    <location>
        <begin position="147"/>
        <end position="170"/>
    </location>
</feature>
<accession>A0A6H5G0Y3</accession>
<organism evidence="2 3">
    <name type="scientific">Nesidiocoris tenuis</name>
    <dbReference type="NCBI Taxonomy" id="355587"/>
    <lineage>
        <taxon>Eukaryota</taxon>
        <taxon>Metazoa</taxon>
        <taxon>Ecdysozoa</taxon>
        <taxon>Arthropoda</taxon>
        <taxon>Hexapoda</taxon>
        <taxon>Insecta</taxon>
        <taxon>Pterygota</taxon>
        <taxon>Neoptera</taxon>
        <taxon>Paraneoptera</taxon>
        <taxon>Hemiptera</taxon>
        <taxon>Heteroptera</taxon>
        <taxon>Panheteroptera</taxon>
        <taxon>Cimicomorpha</taxon>
        <taxon>Miridae</taxon>
        <taxon>Dicyphina</taxon>
        <taxon>Nesidiocoris</taxon>
    </lineage>
</organism>
<evidence type="ECO:0000313" key="3">
    <source>
        <dbReference type="Proteomes" id="UP000479000"/>
    </source>
</evidence>
<gene>
    <name evidence="2" type="ORF">NTEN_LOCUS2069</name>
</gene>
<proteinExistence type="predicted"/>
<dbReference type="Proteomes" id="UP000479000">
    <property type="component" value="Unassembled WGS sequence"/>
</dbReference>
<reference evidence="2 3" key="1">
    <citation type="submission" date="2020-02" db="EMBL/GenBank/DDBJ databases">
        <authorList>
            <person name="Ferguson B K."/>
        </authorList>
    </citation>
    <scope>NUCLEOTIDE SEQUENCE [LARGE SCALE GENOMIC DNA]</scope>
</reference>
<dbReference type="AlphaFoldDB" id="A0A6H5G0Y3"/>
<name>A0A6H5G0Y3_9HEMI</name>
<evidence type="ECO:0000313" key="2">
    <source>
        <dbReference type="EMBL" id="CAA9995278.1"/>
    </source>
</evidence>
<keyword evidence="3" id="KW-1185">Reference proteome</keyword>
<evidence type="ECO:0000256" key="1">
    <source>
        <dbReference type="SAM" id="MobiDB-lite"/>
    </source>
</evidence>
<protein>
    <submittedName>
        <fullName evidence="2">Uncharacterized protein</fullName>
    </submittedName>
</protein>
<dbReference type="EMBL" id="CADCXU010003284">
    <property type="protein sequence ID" value="CAA9995278.1"/>
    <property type="molecule type" value="Genomic_DNA"/>
</dbReference>
<sequence length="221" mass="25025">MDPDGSIWFVDCEEDELSSWPTTGGVRLSPFGYTEQTPFQCESKRIVGWVSPEPEKVMGPNHRADRSETVSDCDCYCAKWRSKKLLTHQPNIYFGINQWCVDNTQYFHILKPLLDAKKLEKYETAEGVKITGSALKTAIQAIEEYKKSQVGGPPPLQPTRDDPFDQLLTTPTAQQSPTVKKVFFYLYLVKSMQSRRIISLSRFSDNHAIHLLASGEASSKD</sequence>